<dbReference type="GO" id="GO:0016301">
    <property type="term" value="F:kinase activity"/>
    <property type="evidence" value="ECO:0007669"/>
    <property type="project" value="UniProtKB-KW"/>
</dbReference>
<keyword evidence="4 8" id="KW-0418">Kinase</keyword>
<dbReference type="Proteomes" id="UP001476950">
    <property type="component" value="Unassembled WGS sequence"/>
</dbReference>
<evidence type="ECO:0000256" key="5">
    <source>
        <dbReference type="ARBA" id="ARBA00023012"/>
    </source>
</evidence>
<dbReference type="EC" id="2.7.13.3" evidence="2"/>
<dbReference type="PRINTS" id="PR00344">
    <property type="entry name" value="BCTRLSENSOR"/>
</dbReference>
<dbReference type="PROSITE" id="PS50109">
    <property type="entry name" value="HIS_KIN"/>
    <property type="match status" value="1"/>
</dbReference>
<dbReference type="Gene3D" id="3.30.565.10">
    <property type="entry name" value="Histidine kinase-like ATPase, C-terminal domain"/>
    <property type="match status" value="1"/>
</dbReference>
<organism evidence="8 9">
    <name type="scientific">Stenomitos frigidus AS-A4</name>
    <dbReference type="NCBI Taxonomy" id="2933935"/>
    <lineage>
        <taxon>Bacteria</taxon>
        <taxon>Bacillati</taxon>
        <taxon>Cyanobacteriota</taxon>
        <taxon>Cyanophyceae</taxon>
        <taxon>Leptolyngbyales</taxon>
        <taxon>Leptolyngbyaceae</taxon>
        <taxon>Stenomitos</taxon>
    </lineage>
</organism>
<sequence>MLMLTSAEFVALCRAQVILLTQALGASLSVVYLTQELVEGAETQLIPIVAYPETAVDWQAQGGVRSLPSTIDTAKPPLWLLAEPYSDLSQAAPLPATLDQASVQVAGTESFTKSDRAPRAGSDTEPQPKQPQPEHSQSDHAALVPERRIVMPLMHETAVLGLLVTERNDRLWTESEQAQIHQIAETLAIARVLDQRDQWLEHEQRQQLQAQQHDLLDNLLHQFRNSLTTLQTFGKLILKRLLPEDANRDVAASLVRETSRLRDLAQQLEWAVAETDALKPQPLTLPPAFGRRLQEQQQDVATDQHLTGSQQQESQTLPLLPAADFLSRTAFVLEPCPLAMALEPLLASASAIAQERSLTLLTDIPNDLPSVFASRQLLQEVLSNAIDNALKYTPAGGLVLVEAGVREGKKRAVEIAISDTGPGIPPKDLPHIFERRYRGVQAQTAIPGSGLGLAIARALVTQMQGEIYVFSPAQVNSVDQNVVAALTAHGQGTTVMVRLAIAEASKLTLSEQQAP</sequence>
<evidence type="ECO:0000256" key="4">
    <source>
        <dbReference type="ARBA" id="ARBA00022777"/>
    </source>
</evidence>
<keyword evidence="4 8" id="KW-0808">Transferase</keyword>
<evidence type="ECO:0000313" key="9">
    <source>
        <dbReference type="Proteomes" id="UP001476950"/>
    </source>
</evidence>
<dbReference type="EMBL" id="JAMPLM010000001">
    <property type="protein sequence ID" value="MEP1056810.1"/>
    <property type="molecule type" value="Genomic_DNA"/>
</dbReference>
<name>A0ABV0KC68_9CYAN</name>
<comment type="caution">
    <text evidence="8">The sequence shown here is derived from an EMBL/GenBank/DDBJ whole genome shotgun (WGS) entry which is preliminary data.</text>
</comment>
<dbReference type="InterPro" id="IPR005467">
    <property type="entry name" value="His_kinase_dom"/>
</dbReference>
<dbReference type="InterPro" id="IPR003594">
    <property type="entry name" value="HATPase_dom"/>
</dbReference>
<evidence type="ECO:0000259" key="7">
    <source>
        <dbReference type="PROSITE" id="PS50109"/>
    </source>
</evidence>
<feature type="compositionally biased region" description="Polar residues" evidence="6">
    <location>
        <begin position="295"/>
        <end position="314"/>
    </location>
</feature>
<keyword evidence="5" id="KW-0902">Two-component regulatory system</keyword>
<dbReference type="InterPro" id="IPR036097">
    <property type="entry name" value="HisK_dim/P_sf"/>
</dbReference>
<evidence type="ECO:0000256" key="2">
    <source>
        <dbReference type="ARBA" id="ARBA00012438"/>
    </source>
</evidence>
<dbReference type="PANTHER" id="PTHR43547:SF2">
    <property type="entry name" value="HYBRID SIGNAL TRANSDUCTION HISTIDINE KINASE C"/>
    <property type="match status" value="1"/>
</dbReference>
<evidence type="ECO:0000256" key="3">
    <source>
        <dbReference type="ARBA" id="ARBA00022553"/>
    </source>
</evidence>
<feature type="region of interest" description="Disordered" evidence="6">
    <location>
        <begin position="109"/>
        <end position="140"/>
    </location>
</feature>
<comment type="catalytic activity">
    <reaction evidence="1">
        <text>ATP + protein L-histidine = ADP + protein N-phospho-L-histidine.</text>
        <dbReference type="EC" id="2.7.13.3"/>
    </reaction>
</comment>
<keyword evidence="3" id="KW-0597">Phosphoprotein</keyword>
<dbReference type="SUPFAM" id="SSF47384">
    <property type="entry name" value="Homodimeric domain of signal transducing histidine kinase"/>
    <property type="match status" value="1"/>
</dbReference>
<dbReference type="InterPro" id="IPR036890">
    <property type="entry name" value="HATPase_C_sf"/>
</dbReference>
<dbReference type="SMART" id="SM00387">
    <property type="entry name" value="HATPase_c"/>
    <property type="match status" value="1"/>
</dbReference>
<dbReference type="InterPro" id="IPR004358">
    <property type="entry name" value="Sig_transdc_His_kin-like_C"/>
</dbReference>
<feature type="region of interest" description="Disordered" evidence="6">
    <location>
        <begin position="293"/>
        <end position="314"/>
    </location>
</feature>
<feature type="domain" description="Histidine kinase" evidence="7">
    <location>
        <begin position="218"/>
        <end position="503"/>
    </location>
</feature>
<reference evidence="8 9" key="1">
    <citation type="submission" date="2022-04" db="EMBL/GenBank/DDBJ databases">
        <title>Positive selection, recombination, and allopatry shape intraspecific diversity of widespread and dominant cyanobacteria.</title>
        <authorList>
            <person name="Wei J."/>
            <person name="Shu W."/>
            <person name="Hu C."/>
        </authorList>
    </citation>
    <scope>NUCLEOTIDE SEQUENCE [LARGE SCALE GENOMIC DNA]</scope>
    <source>
        <strain evidence="8 9">AS-A4</strain>
    </source>
</reference>
<evidence type="ECO:0000256" key="6">
    <source>
        <dbReference type="SAM" id="MobiDB-lite"/>
    </source>
</evidence>
<dbReference type="Pfam" id="PF02518">
    <property type="entry name" value="HATPase_c"/>
    <property type="match status" value="1"/>
</dbReference>
<keyword evidence="9" id="KW-1185">Reference proteome</keyword>
<dbReference type="PANTHER" id="PTHR43547">
    <property type="entry name" value="TWO-COMPONENT HISTIDINE KINASE"/>
    <property type="match status" value="1"/>
</dbReference>
<protein>
    <recommendedName>
        <fullName evidence="2">histidine kinase</fullName>
        <ecNumber evidence="2">2.7.13.3</ecNumber>
    </recommendedName>
</protein>
<dbReference type="CDD" id="cd00075">
    <property type="entry name" value="HATPase"/>
    <property type="match status" value="1"/>
</dbReference>
<evidence type="ECO:0000313" key="8">
    <source>
        <dbReference type="EMBL" id="MEP1056810.1"/>
    </source>
</evidence>
<dbReference type="SUPFAM" id="SSF55874">
    <property type="entry name" value="ATPase domain of HSP90 chaperone/DNA topoisomerase II/histidine kinase"/>
    <property type="match status" value="1"/>
</dbReference>
<proteinExistence type="predicted"/>
<gene>
    <name evidence="8" type="ORF">NDI38_00070</name>
</gene>
<accession>A0ABV0KC68</accession>
<evidence type="ECO:0000256" key="1">
    <source>
        <dbReference type="ARBA" id="ARBA00000085"/>
    </source>
</evidence>